<dbReference type="InterPro" id="IPR041614">
    <property type="entry name" value="DprA_WH"/>
</dbReference>
<feature type="domain" description="DprA winged helix" evidence="1">
    <location>
        <begin position="38"/>
        <end position="84"/>
    </location>
</feature>
<evidence type="ECO:0000313" key="2">
    <source>
        <dbReference type="EMBL" id="OGD66260.1"/>
    </source>
</evidence>
<gene>
    <name evidence="2" type="ORF">A2Z61_01080</name>
</gene>
<proteinExistence type="predicted"/>
<comment type="caution">
    <text evidence="2">The sequence shown here is derived from an EMBL/GenBank/DDBJ whole genome shotgun (WGS) entry which is preliminary data.</text>
</comment>
<dbReference type="Gene3D" id="1.10.10.10">
    <property type="entry name" value="Winged helix-like DNA-binding domain superfamily/Winged helix DNA-binding domain"/>
    <property type="match status" value="1"/>
</dbReference>
<evidence type="ECO:0000313" key="3">
    <source>
        <dbReference type="Proteomes" id="UP000186029"/>
    </source>
</evidence>
<reference evidence="2 3" key="1">
    <citation type="journal article" date="2016" name="Nat. Commun.">
        <title>Thousands of microbial genomes shed light on interconnected biogeochemical processes in an aquifer system.</title>
        <authorList>
            <person name="Anantharaman K."/>
            <person name="Brown C.T."/>
            <person name="Hug L.A."/>
            <person name="Sharon I."/>
            <person name="Castelle C.J."/>
            <person name="Probst A.J."/>
            <person name="Thomas B.C."/>
            <person name="Singh A."/>
            <person name="Wilkins M.J."/>
            <person name="Karaoz U."/>
            <person name="Brodie E.L."/>
            <person name="Williams K.H."/>
            <person name="Hubbard S.S."/>
            <person name="Banfield J.F."/>
        </authorList>
    </citation>
    <scope>NUCLEOTIDE SEQUENCE [LARGE SCALE GENOMIC DNA]</scope>
</reference>
<accession>A0A1F5EG30</accession>
<dbReference type="Proteomes" id="UP000186029">
    <property type="component" value="Unassembled WGS sequence"/>
</dbReference>
<organism evidence="2 3">
    <name type="scientific">Candidatus Campbellbacteria bacterium RIFCSPLOWO2_02_35_12</name>
    <dbReference type="NCBI Taxonomy" id="1797580"/>
    <lineage>
        <taxon>Bacteria</taxon>
        <taxon>Candidatus Campbelliibacteriota</taxon>
    </lineage>
</organism>
<dbReference type="AlphaFoldDB" id="A0A1F5EG30"/>
<dbReference type="InterPro" id="IPR036388">
    <property type="entry name" value="WH-like_DNA-bd_sf"/>
</dbReference>
<sequence length="92" mass="10480">MLLRLGATPITKSNDILEALGLNFKDDNSRQNILFENLSEKEKKIVEILKTPMSRDELITRLSLPIQETNVILSAMEIKGIIKERMGEIRIS</sequence>
<dbReference type="STRING" id="1797580.A2Z61_01080"/>
<evidence type="ECO:0000259" key="1">
    <source>
        <dbReference type="Pfam" id="PF17782"/>
    </source>
</evidence>
<protein>
    <recommendedName>
        <fullName evidence="1">DprA winged helix domain-containing protein</fullName>
    </recommendedName>
</protein>
<dbReference type="Pfam" id="PF17782">
    <property type="entry name" value="WHD_DprA"/>
    <property type="match status" value="1"/>
</dbReference>
<dbReference type="EMBL" id="MFAC01000034">
    <property type="protein sequence ID" value="OGD66260.1"/>
    <property type="molecule type" value="Genomic_DNA"/>
</dbReference>
<name>A0A1F5EG30_9BACT</name>